<dbReference type="Gene3D" id="2.60.20.10">
    <property type="entry name" value="Crystallins"/>
    <property type="match status" value="1"/>
</dbReference>
<keyword evidence="3" id="KW-1185">Reference proteome</keyword>
<keyword evidence="1" id="KW-0732">Signal</keyword>
<comment type="caution">
    <text evidence="2">The sequence shown here is derived from an EMBL/GenBank/DDBJ whole genome shotgun (WGS) entry which is preliminary data.</text>
</comment>
<evidence type="ECO:0008006" key="4">
    <source>
        <dbReference type="Google" id="ProtNLM"/>
    </source>
</evidence>
<dbReference type="EMBL" id="JAGIOO010000001">
    <property type="protein sequence ID" value="MBP2472446.1"/>
    <property type="molecule type" value="Genomic_DNA"/>
</dbReference>
<dbReference type="Pfam" id="PF03995">
    <property type="entry name" value="Inhibitor_I36"/>
    <property type="match status" value="1"/>
</dbReference>
<evidence type="ECO:0000313" key="2">
    <source>
        <dbReference type="EMBL" id="MBP2472446.1"/>
    </source>
</evidence>
<feature type="chain" id="PRO_5046663868" description="Peptidase inhibitor" evidence="1">
    <location>
        <begin position="23"/>
        <end position="126"/>
    </location>
</feature>
<organism evidence="2 3">
    <name type="scientific">Crossiella equi</name>
    <dbReference type="NCBI Taxonomy" id="130796"/>
    <lineage>
        <taxon>Bacteria</taxon>
        <taxon>Bacillati</taxon>
        <taxon>Actinomycetota</taxon>
        <taxon>Actinomycetes</taxon>
        <taxon>Pseudonocardiales</taxon>
        <taxon>Pseudonocardiaceae</taxon>
        <taxon>Crossiella</taxon>
    </lineage>
</organism>
<proteinExistence type="predicted"/>
<gene>
    <name evidence="2" type="ORF">JOF53_001318</name>
</gene>
<sequence length="126" mass="13188">MKKTLLAVVGAAAVVLSGGATAVAAPSAAAAPVNTASIAAWECTPGYVCFYEGANGTGKRCQFSQNQTRANELCSWGLVNPKSISNRSTKKVTYYHEHNYGRRIGSTTAGNSGNLAGNYTVRSLHF</sequence>
<evidence type="ECO:0000313" key="3">
    <source>
        <dbReference type="Proteomes" id="UP001519363"/>
    </source>
</evidence>
<dbReference type="Proteomes" id="UP001519363">
    <property type="component" value="Unassembled WGS sequence"/>
</dbReference>
<evidence type="ECO:0000256" key="1">
    <source>
        <dbReference type="SAM" id="SignalP"/>
    </source>
</evidence>
<feature type="signal peptide" evidence="1">
    <location>
        <begin position="1"/>
        <end position="22"/>
    </location>
</feature>
<reference evidence="2 3" key="1">
    <citation type="submission" date="2021-03" db="EMBL/GenBank/DDBJ databases">
        <title>Sequencing the genomes of 1000 actinobacteria strains.</title>
        <authorList>
            <person name="Klenk H.-P."/>
        </authorList>
    </citation>
    <scope>NUCLEOTIDE SEQUENCE [LARGE SCALE GENOMIC DNA]</scope>
    <source>
        <strain evidence="2 3">DSM 44580</strain>
    </source>
</reference>
<name>A0ABS5A809_9PSEU</name>
<accession>A0ABS5A809</accession>
<protein>
    <recommendedName>
        <fullName evidence="4">Peptidase inhibitor</fullName>
    </recommendedName>
</protein>
<dbReference type="RefSeq" id="WP_086787814.1">
    <property type="nucleotide sequence ID" value="NZ_JAGIOO010000001.1"/>
</dbReference>